<dbReference type="PRINTS" id="PR00344">
    <property type="entry name" value="BCTRLSENSOR"/>
</dbReference>
<proteinExistence type="predicted"/>
<dbReference type="CDD" id="cd00082">
    <property type="entry name" value="HisKA"/>
    <property type="match status" value="1"/>
</dbReference>
<organism evidence="14 15">
    <name type="scientific">Sellimonas caecigallum</name>
    <dbReference type="NCBI Taxonomy" id="2592333"/>
    <lineage>
        <taxon>Bacteria</taxon>
        <taxon>Bacillati</taxon>
        <taxon>Bacillota</taxon>
        <taxon>Clostridia</taxon>
        <taxon>Lachnospirales</taxon>
        <taxon>Lachnospiraceae</taxon>
        <taxon>Sellimonas</taxon>
    </lineage>
</organism>
<dbReference type="InterPro" id="IPR004358">
    <property type="entry name" value="Sig_transdc_His_kin-like_C"/>
</dbReference>
<keyword evidence="11 12" id="KW-0472">Membrane</keyword>
<comment type="subcellular location">
    <subcellularLocation>
        <location evidence="2">Cell membrane</location>
        <topology evidence="2">Multi-pass membrane protein</topology>
    </subcellularLocation>
</comment>
<evidence type="ECO:0000256" key="7">
    <source>
        <dbReference type="ARBA" id="ARBA00022692"/>
    </source>
</evidence>
<evidence type="ECO:0000313" key="14">
    <source>
        <dbReference type="EMBL" id="MBY0759744.1"/>
    </source>
</evidence>
<keyword evidence="15" id="KW-1185">Reference proteome</keyword>
<keyword evidence="5" id="KW-0597">Phosphoprotein</keyword>
<dbReference type="EC" id="2.7.13.3" evidence="3"/>
<evidence type="ECO:0000256" key="8">
    <source>
        <dbReference type="ARBA" id="ARBA00022777"/>
    </source>
</evidence>
<evidence type="ECO:0000313" key="15">
    <source>
        <dbReference type="Proteomes" id="UP000779049"/>
    </source>
</evidence>
<evidence type="ECO:0000256" key="11">
    <source>
        <dbReference type="ARBA" id="ARBA00023136"/>
    </source>
</evidence>
<dbReference type="GO" id="GO:0016301">
    <property type="term" value="F:kinase activity"/>
    <property type="evidence" value="ECO:0007669"/>
    <property type="project" value="UniProtKB-KW"/>
</dbReference>
<dbReference type="InterPro" id="IPR050351">
    <property type="entry name" value="BphY/WalK/GraS-like"/>
</dbReference>
<evidence type="ECO:0000256" key="3">
    <source>
        <dbReference type="ARBA" id="ARBA00012438"/>
    </source>
</evidence>
<dbReference type="Gene3D" id="3.30.565.10">
    <property type="entry name" value="Histidine kinase-like ATPase, C-terminal domain"/>
    <property type="match status" value="1"/>
</dbReference>
<comment type="caution">
    <text evidence="14">The sequence shown here is derived from an EMBL/GenBank/DDBJ whole genome shotgun (WGS) entry which is preliminary data.</text>
</comment>
<dbReference type="PROSITE" id="PS50109">
    <property type="entry name" value="HIS_KIN"/>
    <property type="match status" value="1"/>
</dbReference>
<evidence type="ECO:0000256" key="5">
    <source>
        <dbReference type="ARBA" id="ARBA00022553"/>
    </source>
</evidence>
<dbReference type="InterPro" id="IPR036890">
    <property type="entry name" value="HATPase_C_sf"/>
</dbReference>
<feature type="domain" description="Histidine kinase" evidence="13">
    <location>
        <begin position="126"/>
        <end position="323"/>
    </location>
</feature>
<keyword evidence="10" id="KW-0902">Two-component regulatory system</keyword>
<dbReference type="InterPro" id="IPR003661">
    <property type="entry name" value="HisK_dim/P_dom"/>
</dbReference>
<keyword evidence="7 12" id="KW-0812">Transmembrane</keyword>
<keyword evidence="4" id="KW-1003">Cell membrane</keyword>
<evidence type="ECO:0000256" key="10">
    <source>
        <dbReference type="ARBA" id="ARBA00023012"/>
    </source>
</evidence>
<sequence length="330" mass="36876">MKWIEFFCSRAVTLCFLGIGFLVFSILFLTAGGNLSLYLVCASSFWILVFAWLFFTWLTANSRLKRLEKLIEQMDRPYLLGELLPPPTTVTERGYFEIMKAISHSAIGLTEQASSDKEDYMDYVESWIHEIKTPLTTCSLILENGSSPEKLRQELKQAENLTDTILYYARLRSAEKDIAISSFNLSEAADEAIQSQMSLLIAARISIEQQGSLSVFSDKKAVVFILKQLLINCAKYCPHSHLIIKCSQRTLSVSDNGPGIPDYELPRVTERGFTGKNGRTSPTSTGMGLYIVSELCKKLGIELQIDSMEGVGTSISLSFPDDAKQTITKL</sequence>
<name>A0ABS7L9G7_9FIRM</name>
<feature type="transmembrane region" description="Helical" evidence="12">
    <location>
        <begin position="12"/>
        <end position="31"/>
    </location>
</feature>
<feature type="transmembrane region" description="Helical" evidence="12">
    <location>
        <begin position="37"/>
        <end position="60"/>
    </location>
</feature>
<evidence type="ECO:0000256" key="12">
    <source>
        <dbReference type="SAM" id="Phobius"/>
    </source>
</evidence>
<evidence type="ECO:0000256" key="4">
    <source>
        <dbReference type="ARBA" id="ARBA00022475"/>
    </source>
</evidence>
<dbReference type="InterPro" id="IPR003594">
    <property type="entry name" value="HATPase_dom"/>
</dbReference>
<evidence type="ECO:0000256" key="9">
    <source>
        <dbReference type="ARBA" id="ARBA00022989"/>
    </source>
</evidence>
<reference evidence="14 15" key="1">
    <citation type="journal article" date="2020" name="New Microbes New Infect">
        <title>Sellimonas caecigallum sp. nov., description and genome sequence of a new member of the Sellimonas genus isolated from the cecum of feral chicken.</title>
        <authorList>
            <person name="Wongkuna S."/>
            <person name="Ghimire S."/>
            <person name="Antony L."/>
            <person name="Chankhamhaengdecha S."/>
            <person name="Janvilisri T."/>
            <person name="Scaria J."/>
        </authorList>
    </citation>
    <scope>NUCLEOTIDE SEQUENCE [LARGE SCALE GENOMIC DNA]</scope>
    <source>
        <strain evidence="14 15">SW451</strain>
    </source>
</reference>
<dbReference type="PANTHER" id="PTHR45453">
    <property type="entry name" value="PHOSPHATE REGULON SENSOR PROTEIN PHOR"/>
    <property type="match status" value="1"/>
</dbReference>
<keyword evidence="6" id="KW-0808">Transferase</keyword>
<keyword evidence="8 14" id="KW-0418">Kinase</keyword>
<evidence type="ECO:0000256" key="1">
    <source>
        <dbReference type="ARBA" id="ARBA00000085"/>
    </source>
</evidence>
<dbReference type="InterPro" id="IPR005467">
    <property type="entry name" value="His_kinase_dom"/>
</dbReference>
<dbReference type="EMBL" id="VIRV01000024">
    <property type="protein sequence ID" value="MBY0759744.1"/>
    <property type="molecule type" value="Genomic_DNA"/>
</dbReference>
<protein>
    <recommendedName>
        <fullName evidence="3">histidine kinase</fullName>
        <ecNumber evidence="3">2.7.13.3</ecNumber>
    </recommendedName>
</protein>
<dbReference type="Pfam" id="PF02518">
    <property type="entry name" value="HATPase_c"/>
    <property type="match status" value="1"/>
</dbReference>
<keyword evidence="9 12" id="KW-1133">Transmembrane helix</keyword>
<dbReference type="SMART" id="SM00387">
    <property type="entry name" value="HATPase_c"/>
    <property type="match status" value="1"/>
</dbReference>
<dbReference type="PANTHER" id="PTHR45453:SF2">
    <property type="entry name" value="HISTIDINE KINASE"/>
    <property type="match status" value="1"/>
</dbReference>
<dbReference type="RefSeq" id="WP_221920278.1">
    <property type="nucleotide sequence ID" value="NZ_CP173660.1"/>
</dbReference>
<comment type="catalytic activity">
    <reaction evidence="1">
        <text>ATP + protein L-histidine = ADP + protein N-phospho-L-histidine.</text>
        <dbReference type="EC" id="2.7.13.3"/>
    </reaction>
</comment>
<evidence type="ECO:0000256" key="2">
    <source>
        <dbReference type="ARBA" id="ARBA00004651"/>
    </source>
</evidence>
<evidence type="ECO:0000259" key="13">
    <source>
        <dbReference type="PROSITE" id="PS50109"/>
    </source>
</evidence>
<evidence type="ECO:0000256" key="6">
    <source>
        <dbReference type="ARBA" id="ARBA00022679"/>
    </source>
</evidence>
<accession>A0ABS7L9G7</accession>
<gene>
    <name evidence="14" type="ORF">FLB61_11750</name>
</gene>
<dbReference type="SUPFAM" id="SSF55874">
    <property type="entry name" value="ATPase domain of HSP90 chaperone/DNA topoisomerase II/histidine kinase"/>
    <property type="match status" value="1"/>
</dbReference>
<dbReference type="Proteomes" id="UP000779049">
    <property type="component" value="Unassembled WGS sequence"/>
</dbReference>